<organism evidence="5 6">
    <name type="scientific">Fodinicola feengrottensis</name>
    <dbReference type="NCBI Taxonomy" id="435914"/>
    <lineage>
        <taxon>Bacteria</taxon>
        <taxon>Bacillati</taxon>
        <taxon>Actinomycetota</taxon>
        <taxon>Actinomycetes</taxon>
        <taxon>Mycobacteriales</taxon>
        <taxon>Fodinicola</taxon>
    </lineage>
</organism>
<gene>
    <name evidence="5" type="ORF">GCM10009765_33290</name>
</gene>
<feature type="domain" description="HTH gntR-type" evidence="4">
    <location>
        <begin position="11"/>
        <end position="81"/>
    </location>
</feature>
<keyword evidence="1" id="KW-0805">Transcription regulation</keyword>
<dbReference type="PRINTS" id="PR00035">
    <property type="entry name" value="HTHGNTR"/>
</dbReference>
<evidence type="ECO:0000313" key="6">
    <source>
        <dbReference type="Proteomes" id="UP001500618"/>
    </source>
</evidence>
<dbReference type="PANTHER" id="PTHR43537:SF5">
    <property type="entry name" value="UXU OPERON TRANSCRIPTIONAL REGULATOR"/>
    <property type="match status" value="1"/>
</dbReference>
<dbReference type="SMART" id="SM00345">
    <property type="entry name" value="HTH_GNTR"/>
    <property type="match status" value="1"/>
</dbReference>
<proteinExistence type="predicted"/>
<keyword evidence="3" id="KW-0804">Transcription</keyword>
<keyword evidence="6" id="KW-1185">Reference proteome</keyword>
<dbReference type="CDD" id="cd07377">
    <property type="entry name" value="WHTH_GntR"/>
    <property type="match status" value="1"/>
</dbReference>
<dbReference type="PANTHER" id="PTHR43537">
    <property type="entry name" value="TRANSCRIPTIONAL REGULATOR, GNTR FAMILY"/>
    <property type="match status" value="1"/>
</dbReference>
<dbReference type="RefSeq" id="WP_344311192.1">
    <property type="nucleotide sequence ID" value="NZ_BAAANY010000010.1"/>
</dbReference>
<dbReference type="PROSITE" id="PS50949">
    <property type="entry name" value="HTH_GNTR"/>
    <property type="match status" value="1"/>
</dbReference>
<reference evidence="5 6" key="1">
    <citation type="journal article" date="2019" name="Int. J. Syst. Evol. Microbiol.">
        <title>The Global Catalogue of Microorganisms (GCM) 10K type strain sequencing project: providing services to taxonomists for standard genome sequencing and annotation.</title>
        <authorList>
            <consortium name="The Broad Institute Genomics Platform"/>
            <consortium name="The Broad Institute Genome Sequencing Center for Infectious Disease"/>
            <person name="Wu L."/>
            <person name="Ma J."/>
        </authorList>
    </citation>
    <scope>NUCLEOTIDE SEQUENCE [LARGE SCALE GENOMIC DNA]</scope>
    <source>
        <strain evidence="5 6">JCM 14718</strain>
    </source>
</reference>
<dbReference type="SUPFAM" id="SSF48008">
    <property type="entry name" value="GntR ligand-binding domain-like"/>
    <property type="match status" value="1"/>
</dbReference>
<dbReference type="Pfam" id="PF07729">
    <property type="entry name" value="FCD"/>
    <property type="match status" value="1"/>
</dbReference>
<comment type="caution">
    <text evidence="5">The sequence shown here is derived from an EMBL/GenBank/DDBJ whole genome shotgun (WGS) entry which is preliminary data.</text>
</comment>
<evidence type="ECO:0000259" key="4">
    <source>
        <dbReference type="PROSITE" id="PS50949"/>
    </source>
</evidence>
<protein>
    <submittedName>
        <fullName evidence="5">FadR/GntR family transcriptional regulator</fullName>
    </submittedName>
</protein>
<evidence type="ECO:0000256" key="2">
    <source>
        <dbReference type="ARBA" id="ARBA00023125"/>
    </source>
</evidence>
<sequence length="251" mass="27468">MPAQFQTVQPVRAYQRVVEQVEEAVLTGALKPGERLPSERELMAQFGVSRSTVREALRVLESGGMVRSRPGDPHGPLVLPYSPAGLEKSMSRLAHLDQLSLAELLQFRMMVEGGAYLLAARLRTDAQLAEMRGALDAMERAVDRGPTAFSEADLAFHDTVARMSGNMLIIICSQVVHGVVLDMIAGKLQKAPDPRAVMAETLDHHQQALAAVRAGNGQLAADLARAKLYEYYADHLSSEERTALKWLVDGR</sequence>
<dbReference type="Gene3D" id="1.20.120.530">
    <property type="entry name" value="GntR ligand-binding domain-like"/>
    <property type="match status" value="1"/>
</dbReference>
<keyword evidence="2" id="KW-0238">DNA-binding</keyword>
<dbReference type="EMBL" id="BAAANY010000010">
    <property type="protein sequence ID" value="GAA1681509.1"/>
    <property type="molecule type" value="Genomic_DNA"/>
</dbReference>
<dbReference type="SMART" id="SM00895">
    <property type="entry name" value="FCD"/>
    <property type="match status" value="1"/>
</dbReference>
<dbReference type="InterPro" id="IPR036390">
    <property type="entry name" value="WH_DNA-bd_sf"/>
</dbReference>
<dbReference type="SUPFAM" id="SSF46785">
    <property type="entry name" value="Winged helix' DNA-binding domain"/>
    <property type="match status" value="1"/>
</dbReference>
<name>A0ABN2H3U1_9ACTN</name>
<accession>A0ABN2H3U1</accession>
<evidence type="ECO:0000256" key="1">
    <source>
        <dbReference type="ARBA" id="ARBA00023015"/>
    </source>
</evidence>
<dbReference type="Proteomes" id="UP001500618">
    <property type="component" value="Unassembled WGS sequence"/>
</dbReference>
<dbReference type="Pfam" id="PF00392">
    <property type="entry name" value="GntR"/>
    <property type="match status" value="1"/>
</dbReference>
<dbReference type="InterPro" id="IPR011711">
    <property type="entry name" value="GntR_C"/>
</dbReference>
<evidence type="ECO:0000313" key="5">
    <source>
        <dbReference type="EMBL" id="GAA1681509.1"/>
    </source>
</evidence>
<dbReference type="InterPro" id="IPR036388">
    <property type="entry name" value="WH-like_DNA-bd_sf"/>
</dbReference>
<dbReference type="Gene3D" id="1.10.10.10">
    <property type="entry name" value="Winged helix-like DNA-binding domain superfamily/Winged helix DNA-binding domain"/>
    <property type="match status" value="1"/>
</dbReference>
<dbReference type="InterPro" id="IPR008920">
    <property type="entry name" value="TF_FadR/GntR_C"/>
</dbReference>
<evidence type="ECO:0000256" key="3">
    <source>
        <dbReference type="ARBA" id="ARBA00023163"/>
    </source>
</evidence>
<dbReference type="InterPro" id="IPR000524">
    <property type="entry name" value="Tscrpt_reg_HTH_GntR"/>
</dbReference>